<gene>
    <name evidence="1" type="ORF">E9232_004211</name>
</gene>
<evidence type="ECO:0008006" key="3">
    <source>
        <dbReference type="Google" id="ProtNLM"/>
    </source>
</evidence>
<dbReference type="RefSeq" id="WP_309797100.1">
    <property type="nucleotide sequence ID" value="NZ_JAVDPW010000007.1"/>
</dbReference>
<accession>A0ABU1JSS2</accession>
<name>A0ABU1JSS2_9PROT</name>
<dbReference type="Pfam" id="PF03692">
    <property type="entry name" value="CxxCxxCC"/>
    <property type="match status" value="1"/>
</dbReference>
<comment type="caution">
    <text evidence="1">The sequence shown here is derived from an EMBL/GenBank/DDBJ whole genome shotgun (WGS) entry which is preliminary data.</text>
</comment>
<reference evidence="1 2" key="1">
    <citation type="submission" date="2023-07" db="EMBL/GenBank/DDBJ databases">
        <title>Sorghum-associated microbial communities from plants grown in Nebraska, USA.</title>
        <authorList>
            <person name="Schachtman D."/>
        </authorList>
    </citation>
    <scope>NUCLEOTIDE SEQUENCE [LARGE SCALE GENOMIC DNA]</scope>
    <source>
        <strain evidence="1 2">584</strain>
    </source>
</reference>
<evidence type="ECO:0000313" key="1">
    <source>
        <dbReference type="EMBL" id="MDR6291677.1"/>
    </source>
</evidence>
<dbReference type="EMBL" id="JAVDPW010000007">
    <property type="protein sequence ID" value="MDR6291677.1"/>
    <property type="molecule type" value="Genomic_DNA"/>
</dbReference>
<keyword evidence="2" id="KW-1185">Reference proteome</keyword>
<dbReference type="Proteomes" id="UP001262410">
    <property type="component" value="Unassembled WGS sequence"/>
</dbReference>
<sequence length="105" mass="11435">MDATVAFEPIADFDCQSCGACCAYSREWPRFWTDDDDAIDRIPARHVDPSRARMRCDGERCSALTGDIGVATGCSIYAVRPQVCRDCMPGDDACLMARAAHGLPS</sequence>
<proteinExistence type="predicted"/>
<dbReference type="InterPro" id="IPR005358">
    <property type="entry name" value="Puta_zinc/iron-chelating_dom"/>
</dbReference>
<organism evidence="1 2">
    <name type="scientific">Inquilinus ginsengisoli</name>
    <dbReference type="NCBI Taxonomy" id="363840"/>
    <lineage>
        <taxon>Bacteria</taxon>
        <taxon>Pseudomonadati</taxon>
        <taxon>Pseudomonadota</taxon>
        <taxon>Alphaproteobacteria</taxon>
        <taxon>Rhodospirillales</taxon>
        <taxon>Rhodospirillaceae</taxon>
        <taxon>Inquilinus</taxon>
    </lineage>
</organism>
<evidence type="ECO:0000313" key="2">
    <source>
        <dbReference type="Proteomes" id="UP001262410"/>
    </source>
</evidence>
<protein>
    <recommendedName>
        <fullName evidence="3">YkgJ family cysteine cluster protein</fullName>
    </recommendedName>
</protein>